<feature type="transmembrane region" description="Helical" evidence="7">
    <location>
        <begin position="202"/>
        <end position="221"/>
    </location>
</feature>
<dbReference type="Proteomes" id="UP000198925">
    <property type="component" value="Unassembled WGS sequence"/>
</dbReference>
<comment type="subcellular location">
    <subcellularLocation>
        <location evidence="1 7">Cell membrane</location>
        <topology evidence="1 7">Multi-pass membrane protein</topology>
    </subcellularLocation>
</comment>
<comment type="similarity">
    <text evidence="7">Belongs to the binding-protein-dependent transport system permease family.</text>
</comment>
<dbReference type="SUPFAM" id="SSF161098">
    <property type="entry name" value="MetI-like"/>
    <property type="match status" value="1"/>
</dbReference>
<dbReference type="EMBL" id="FMZX01000001">
    <property type="protein sequence ID" value="SDC43455.1"/>
    <property type="molecule type" value="Genomic_DNA"/>
</dbReference>
<feature type="transmembrane region" description="Helical" evidence="7">
    <location>
        <begin position="302"/>
        <end position="328"/>
    </location>
</feature>
<accession>A0A1G6LL10</accession>
<dbReference type="CDD" id="cd06261">
    <property type="entry name" value="TM_PBP2"/>
    <property type="match status" value="1"/>
</dbReference>
<dbReference type="PANTHER" id="PTHR43163">
    <property type="entry name" value="DIPEPTIDE TRANSPORT SYSTEM PERMEASE PROTEIN DPPB-RELATED"/>
    <property type="match status" value="1"/>
</dbReference>
<evidence type="ECO:0000259" key="8">
    <source>
        <dbReference type="PROSITE" id="PS50928"/>
    </source>
</evidence>
<evidence type="ECO:0000256" key="7">
    <source>
        <dbReference type="RuleBase" id="RU363032"/>
    </source>
</evidence>
<evidence type="ECO:0000313" key="9">
    <source>
        <dbReference type="EMBL" id="SDC43455.1"/>
    </source>
</evidence>
<sequence>MAGFIARRVLLVLPSLLGLLVVTFLLIRTVPADPAVALAGDNATPEQIEAIRRQYGLDQPLLVQFGRYLAGVARLDFGASQFSGRPVAADIAQRLPATLELTFAALLIGAGLGIPLGVVAAMNHNRWPDFLLRILSVGGIAIAAFWLAIMLQLLFAMQLGWLPLRGQLSVGLTPPGGPTGFLLLDSLLHGRLDILGDALRHLVLPAVTLSVGGLATIARFTRAGVLDTLQKDFVLYERAVGFPRRRMVWIYVLRNSVVATVSQIGLLFGSLIAGAVVVEAIYDWPGIGSYTVQAILTADAKVMLAVTLLVGVIYAAVNILTDLALALIDPRIREGR</sequence>
<dbReference type="GO" id="GO:0005886">
    <property type="term" value="C:plasma membrane"/>
    <property type="evidence" value="ECO:0007669"/>
    <property type="project" value="UniProtKB-SubCell"/>
</dbReference>
<evidence type="ECO:0000313" key="10">
    <source>
        <dbReference type="Proteomes" id="UP000198925"/>
    </source>
</evidence>
<proteinExistence type="inferred from homology"/>
<keyword evidence="4 7" id="KW-0812">Transmembrane</keyword>
<dbReference type="InterPro" id="IPR045621">
    <property type="entry name" value="BPD_transp_1_N"/>
</dbReference>
<feature type="transmembrane region" description="Helical" evidence="7">
    <location>
        <begin position="103"/>
        <end position="122"/>
    </location>
</feature>
<evidence type="ECO:0000256" key="3">
    <source>
        <dbReference type="ARBA" id="ARBA00022475"/>
    </source>
</evidence>
<dbReference type="PANTHER" id="PTHR43163:SF6">
    <property type="entry name" value="DIPEPTIDE TRANSPORT SYSTEM PERMEASE PROTEIN DPPB-RELATED"/>
    <property type="match status" value="1"/>
</dbReference>
<evidence type="ECO:0000256" key="6">
    <source>
        <dbReference type="ARBA" id="ARBA00023136"/>
    </source>
</evidence>
<feature type="domain" description="ABC transmembrane type-1" evidence="8">
    <location>
        <begin position="95"/>
        <end position="321"/>
    </location>
</feature>
<evidence type="ECO:0000256" key="1">
    <source>
        <dbReference type="ARBA" id="ARBA00004651"/>
    </source>
</evidence>
<feature type="transmembrane region" description="Helical" evidence="7">
    <location>
        <begin position="134"/>
        <end position="155"/>
    </location>
</feature>
<dbReference type="InterPro" id="IPR000515">
    <property type="entry name" value="MetI-like"/>
</dbReference>
<dbReference type="Pfam" id="PF19300">
    <property type="entry name" value="BPD_transp_1_N"/>
    <property type="match status" value="1"/>
</dbReference>
<dbReference type="Gene3D" id="1.10.3720.10">
    <property type="entry name" value="MetI-like"/>
    <property type="match status" value="1"/>
</dbReference>
<dbReference type="PROSITE" id="PS50928">
    <property type="entry name" value="ABC_TM1"/>
    <property type="match status" value="1"/>
</dbReference>
<feature type="transmembrane region" description="Helical" evidence="7">
    <location>
        <begin position="252"/>
        <end position="282"/>
    </location>
</feature>
<name>A0A1G6LL10_9PROT</name>
<dbReference type="STRING" id="938405.SAMN02927895_01779"/>
<gene>
    <name evidence="9" type="ORF">SAMN04487779_1001921</name>
</gene>
<dbReference type="InterPro" id="IPR035906">
    <property type="entry name" value="MetI-like_sf"/>
</dbReference>
<protein>
    <submittedName>
        <fullName evidence="9">Peptide/nickel transport system permease protein</fullName>
    </submittedName>
</protein>
<organism evidence="9 10">
    <name type="scientific">Belnapia rosea</name>
    <dbReference type="NCBI Taxonomy" id="938405"/>
    <lineage>
        <taxon>Bacteria</taxon>
        <taxon>Pseudomonadati</taxon>
        <taxon>Pseudomonadota</taxon>
        <taxon>Alphaproteobacteria</taxon>
        <taxon>Acetobacterales</taxon>
        <taxon>Roseomonadaceae</taxon>
        <taxon>Belnapia</taxon>
    </lineage>
</organism>
<keyword evidence="3" id="KW-1003">Cell membrane</keyword>
<keyword evidence="10" id="KW-1185">Reference proteome</keyword>
<keyword evidence="5 7" id="KW-1133">Transmembrane helix</keyword>
<keyword evidence="2 7" id="KW-0813">Transport</keyword>
<dbReference type="GO" id="GO:0071916">
    <property type="term" value="F:dipeptide transmembrane transporter activity"/>
    <property type="evidence" value="ECO:0007669"/>
    <property type="project" value="TreeGrafter"/>
</dbReference>
<keyword evidence="6 7" id="KW-0472">Membrane</keyword>
<reference evidence="9 10" key="1">
    <citation type="submission" date="2016-10" db="EMBL/GenBank/DDBJ databases">
        <authorList>
            <person name="de Groot N.N."/>
        </authorList>
    </citation>
    <scope>NUCLEOTIDE SEQUENCE [LARGE SCALE GENOMIC DNA]</scope>
    <source>
        <strain evidence="9 10">CPCC 100156</strain>
    </source>
</reference>
<dbReference type="Pfam" id="PF00528">
    <property type="entry name" value="BPD_transp_1"/>
    <property type="match status" value="1"/>
</dbReference>
<dbReference type="RefSeq" id="WP_090660836.1">
    <property type="nucleotide sequence ID" value="NZ_FMZX01000001.1"/>
</dbReference>
<dbReference type="AlphaFoldDB" id="A0A1G6LL10"/>
<evidence type="ECO:0000256" key="4">
    <source>
        <dbReference type="ARBA" id="ARBA00022692"/>
    </source>
</evidence>
<evidence type="ECO:0000256" key="2">
    <source>
        <dbReference type="ARBA" id="ARBA00022448"/>
    </source>
</evidence>
<evidence type="ECO:0000256" key="5">
    <source>
        <dbReference type="ARBA" id="ARBA00022989"/>
    </source>
</evidence>